<dbReference type="SUPFAM" id="SSF51735">
    <property type="entry name" value="NAD(P)-binding Rossmann-fold domains"/>
    <property type="match status" value="1"/>
</dbReference>
<reference evidence="3 4" key="1">
    <citation type="submission" date="2019-08" db="EMBL/GenBank/DDBJ databases">
        <title>Pseudomonas haemolytica sp. nov. isolated from raw milk and skim milk concentrate.</title>
        <authorList>
            <person name="Hofmann K."/>
            <person name="Huptas C."/>
            <person name="Doll E."/>
            <person name="Scherer S."/>
            <person name="Wenning M."/>
        </authorList>
    </citation>
    <scope>NUCLEOTIDE SEQUENCE [LARGE SCALE GENOMIC DNA]</scope>
    <source>
        <strain evidence="3 4">DSM 108987</strain>
    </source>
</reference>
<dbReference type="PANTHER" id="PTHR48079:SF6">
    <property type="entry name" value="NAD(P)-BINDING DOMAIN-CONTAINING PROTEIN-RELATED"/>
    <property type="match status" value="1"/>
</dbReference>
<sequence>MNVSITGGSGFIGKLLSAALAARGDRITQLSRRDGMPGRSARCVKGDLVTGGDALVEFVQDCDVVYHCAGEVKNTALMYALHVGGTRNLLRAVSEEILRTGRAIHWVQLSSTGAYGPQAKAASLPSNVNEHFTPAPVGEYEVTKTIADELVVALASIQPLFTYTIIRPSIVIGRDMSNQSFFQMANIVRKRLFFYIGEQGALSTYVHVDDVVRALLICSTDRRAVGETFIVSNDCLLKEVIDQMARSQGVPAPRLRMPEGAVRMLTRVLSPLVRLPLTQERVDALTKRVGYSAAHIKSTLGFEFNSSIPEAVPGLISARTEQVS</sequence>
<dbReference type="AlphaFoldDB" id="A0A5P1D7D8"/>
<gene>
    <name evidence="3" type="ORF">FRT59_05045</name>
    <name evidence="2" type="ORF">JJD71_21085</name>
</gene>
<feature type="domain" description="NAD-dependent epimerase/dehydratase" evidence="1">
    <location>
        <begin position="4"/>
        <end position="224"/>
    </location>
</feature>
<dbReference type="InterPro" id="IPR001509">
    <property type="entry name" value="Epimerase_deHydtase"/>
</dbReference>
<dbReference type="OrthoDB" id="9801056at2"/>
<protein>
    <submittedName>
        <fullName evidence="3">NAD-dependent epimerase/dehydratase family protein</fullName>
    </submittedName>
</protein>
<evidence type="ECO:0000313" key="2">
    <source>
        <dbReference type="EMBL" id="MBK3461566.1"/>
    </source>
</evidence>
<dbReference type="InterPro" id="IPR051783">
    <property type="entry name" value="NAD(P)-dependent_oxidoreduct"/>
</dbReference>
<evidence type="ECO:0000313" key="5">
    <source>
        <dbReference type="Proteomes" id="UP000620382"/>
    </source>
</evidence>
<accession>A0A5P1D7D8</accession>
<evidence type="ECO:0000259" key="1">
    <source>
        <dbReference type="Pfam" id="PF01370"/>
    </source>
</evidence>
<evidence type="ECO:0000313" key="3">
    <source>
        <dbReference type="EMBL" id="MRJ36347.1"/>
    </source>
</evidence>
<dbReference type="GO" id="GO:0004029">
    <property type="term" value="F:aldehyde dehydrogenase (NAD+) activity"/>
    <property type="evidence" value="ECO:0007669"/>
    <property type="project" value="TreeGrafter"/>
</dbReference>
<dbReference type="RefSeq" id="WP_153870558.1">
    <property type="nucleotide sequence ID" value="NZ_JAEKCT010000007.1"/>
</dbReference>
<dbReference type="GO" id="GO:0005737">
    <property type="term" value="C:cytoplasm"/>
    <property type="evidence" value="ECO:0007669"/>
    <property type="project" value="TreeGrafter"/>
</dbReference>
<keyword evidence="5" id="KW-1185">Reference proteome</keyword>
<dbReference type="EMBL" id="JAENSR010000006">
    <property type="protein sequence ID" value="MBK3461566.1"/>
    <property type="molecule type" value="Genomic_DNA"/>
</dbReference>
<comment type="caution">
    <text evidence="3">The sequence shown here is derived from an EMBL/GenBank/DDBJ whole genome shotgun (WGS) entry which is preliminary data.</text>
</comment>
<dbReference type="InterPro" id="IPR036291">
    <property type="entry name" value="NAD(P)-bd_dom_sf"/>
</dbReference>
<dbReference type="Gene3D" id="3.40.50.720">
    <property type="entry name" value="NAD(P)-binding Rossmann-like Domain"/>
    <property type="match status" value="1"/>
</dbReference>
<dbReference type="Pfam" id="PF01370">
    <property type="entry name" value="Epimerase"/>
    <property type="match status" value="1"/>
</dbReference>
<evidence type="ECO:0000313" key="4">
    <source>
        <dbReference type="Proteomes" id="UP000408764"/>
    </source>
</evidence>
<organism evidence="3 4">
    <name type="scientific">Pseudomonas haemolytica</name>
    <dbReference type="NCBI Taxonomy" id="2600065"/>
    <lineage>
        <taxon>Bacteria</taxon>
        <taxon>Pseudomonadati</taxon>
        <taxon>Pseudomonadota</taxon>
        <taxon>Gammaproteobacteria</taxon>
        <taxon>Pseudomonadales</taxon>
        <taxon>Pseudomonadaceae</taxon>
        <taxon>Pseudomonas</taxon>
    </lineage>
</organism>
<proteinExistence type="predicted"/>
<dbReference type="Proteomes" id="UP000620382">
    <property type="component" value="Unassembled WGS sequence"/>
</dbReference>
<reference evidence="2 5" key="2">
    <citation type="submission" date="2021-01" db="EMBL/GenBank/DDBJ databases">
        <title>Antibiotic resistance and phylogeny of Pseudomonas spp. isolated over three decades from chicken meat in the Norwegian food chain.</title>
        <authorList>
            <person name="Moen B."/>
        </authorList>
    </citation>
    <scope>NUCLEOTIDE SEQUENCE [LARGE SCALE GENOMIC DNA]</scope>
    <source>
        <strain evidence="2 5">MF6766</strain>
    </source>
</reference>
<dbReference type="EMBL" id="VOIW01000001">
    <property type="protein sequence ID" value="MRJ36347.1"/>
    <property type="molecule type" value="Genomic_DNA"/>
</dbReference>
<dbReference type="PANTHER" id="PTHR48079">
    <property type="entry name" value="PROTEIN YEEZ"/>
    <property type="match status" value="1"/>
</dbReference>
<dbReference type="Proteomes" id="UP000408764">
    <property type="component" value="Unassembled WGS sequence"/>
</dbReference>
<name>A0A5P1D7D8_9PSED</name>